<protein>
    <submittedName>
        <fullName evidence="3">Uncharacterized protein</fullName>
    </submittedName>
</protein>
<feature type="compositionally biased region" description="Basic and acidic residues" evidence="2">
    <location>
        <begin position="1483"/>
        <end position="1492"/>
    </location>
</feature>
<proteinExistence type="predicted"/>
<feature type="region of interest" description="Disordered" evidence="2">
    <location>
        <begin position="1423"/>
        <end position="1502"/>
    </location>
</feature>
<reference evidence="3 4" key="1">
    <citation type="journal article" date="2014" name="BMC Genomics">
        <title>Adaptive genomic structural variation in the grape powdery mildew pathogen, Erysiphe necator.</title>
        <authorList>
            <person name="Jones L."/>
            <person name="Riaz S."/>
            <person name="Morales-Cruz A."/>
            <person name="Amrine K.C."/>
            <person name="McGuire B."/>
            <person name="Gubler W.D."/>
            <person name="Walker M.A."/>
            <person name="Cantu D."/>
        </authorList>
    </citation>
    <scope>NUCLEOTIDE SEQUENCE [LARGE SCALE GENOMIC DNA]</scope>
    <source>
        <strain evidence="4">c</strain>
    </source>
</reference>
<evidence type="ECO:0000313" key="4">
    <source>
        <dbReference type="Proteomes" id="UP000030854"/>
    </source>
</evidence>
<organism evidence="3 4">
    <name type="scientific">Uncinula necator</name>
    <name type="common">Grape powdery mildew</name>
    <dbReference type="NCBI Taxonomy" id="52586"/>
    <lineage>
        <taxon>Eukaryota</taxon>
        <taxon>Fungi</taxon>
        <taxon>Dikarya</taxon>
        <taxon>Ascomycota</taxon>
        <taxon>Pezizomycotina</taxon>
        <taxon>Leotiomycetes</taxon>
        <taxon>Erysiphales</taxon>
        <taxon>Erysiphaceae</taxon>
        <taxon>Erysiphe</taxon>
    </lineage>
</organism>
<feature type="compositionally biased region" description="Low complexity" evidence="2">
    <location>
        <begin position="1426"/>
        <end position="1437"/>
    </location>
</feature>
<keyword evidence="1" id="KW-0175">Coiled coil</keyword>
<name>A0A0B1P5Y0_UNCNE</name>
<sequence>MDVHDTPISEARASSWLLDKSKGNIGDSSLSATTARKKSLFENSVSNTLTDENQLKNLSAKKQNDRSCIQVQDQIVPPVKRIRRLALPEEEMGFKFGTAPKPLSYNIRRPDSTTTAVNVNKTSERFNTKISNNYLREKASDNRIKGNRDNAISQPIREEIFLDPPLIEQHYTKNYSPNVREISIKKYDLLSNSHIQIYQNFNQKEEPDSILLTQAKCTENIEDKNIQSGTYKIAKFISYPSLTEDVSEKSSIKNETELLPRLPSKLPIEHPFSKENQTQKILTNNGPIKNLNLASISKHEPTKTSIEKIEEKYMIGSDINQKESQEISIGHHEMKSGYIQASDPNSVQSHPNYHLDNTLSPQINFDHPNSKKHQQNYSKSLRVEDSLQDDADIEGVGDSSHMLSMIFRAQNSERPNSNLTYPQCVNSKGKIEPACSEIPQTVKSGNDIAMLSSCSEIKVIKAQKKQTEINNTKLQGPTKNTASVATCKKIFESCRILVDMAKECEDKTEIIEKQKTQLMSLESSNNLFKQKTKQWKAELAMSKQKSELLSNMYKKFQVIISELIESQYCIKQQGNEISKRFSLIEALPKSLVSEISELKNECKAATASFKNLHEGLKIVNKDIDESKRDLVDKNKQLTDSNTKSLLRYQAAEIEKRELLSRNIKLESENKTLNLSLNGFKTHNQELETSKINMNEKLRILDFEERENLFQKIKLEEKLKELISSSNNEKRRILDELNHERTIREKIEKEFECQRKNNNELLALVEQTPKKIALELNRDDYLIARIFNSTTTTQEMVERTVNEQRANEKERAEVYAKIFKDISSRIEVNFKKQENLKLSLKPMEDILKDLHEGLIRLRDSKAAQERQDATILSLQASNKMLIEEGAKLTDGKAHIESELNELKSKLRVCEESLHSKTVQFKEAEALRKENSQLAARILNLESEKEKISKDYEDFKQEILKLKEKSRDECDSKDYRITELQNLLSNTELKIKNFEDEKSNYVVKELENKKNFQDLIKKAESSKATLKLKLDTKVKNLEQRIKHQSEELENLRNELNVSKTESDEARIKYQKLQTENEANVDATALLHTELGSFKDQFVRQAERLQMLENNSLEPQTHDLEGRLQSVLKEVSELRSLFQDIKIDNFRLLNSFSSDRKNIERLNSLYDKHREDGLIGVEDISLQESLEMLEASLVDPEFIDIDQIDADITGMNEVSANQEEQIVKTSSKVRETSKHKDIPKLEPDKTCAKLDDTYLTSLSQHEPVELDQFCLSQEFNEKCERNCKLRRQKNGLYSTDSPQMSRKPRSNIHTPLSKEKFKISTPAIDINFQDISHSSSPTKLEANAEVHAPKSDLGEPSQEYDEALEFTNTNDSLISTNSRLNLPRHDQMIKLGGLKRNLHHDSCDEISPKKPLQDLTEQVEPIFKRQKSISKVQQSVQGISETNSDLSRPYRSSLRNRNGRDTSQNSSNSCRKTNLTIGRRVSNHLIDQRSPRVEPTESNVKQRRHELKSCVLKGDDAKIGAKFKALASPHSKIMQVSNAKFTDIAALSSNVNVTSEH</sequence>
<feature type="coiled-coil region" evidence="1">
    <location>
        <begin position="616"/>
        <end position="668"/>
    </location>
</feature>
<dbReference type="EMBL" id="JNVN01001054">
    <property type="protein sequence ID" value="KHJ34107.1"/>
    <property type="molecule type" value="Genomic_DNA"/>
</dbReference>
<comment type="caution">
    <text evidence="3">The sequence shown here is derived from an EMBL/GenBank/DDBJ whole genome shotgun (WGS) entry which is preliminary data.</text>
</comment>
<evidence type="ECO:0000313" key="3">
    <source>
        <dbReference type="EMBL" id="KHJ34107.1"/>
    </source>
</evidence>
<dbReference type="HOGENOM" id="CLU_246245_0_0_1"/>
<gene>
    <name evidence="3" type="ORF">EV44_g3139</name>
</gene>
<dbReference type="OMA" id="CARADET"/>
<accession>A0A0B1P5Y0</accession>
<evidence type="ECO:0000256" key="2">
    <source>
        <dbReference type="SAM" id="MobiDB-lite"/>
    </source>
</evidence>
<dbReference type="Proteomes" id="UP000030854">
    <property type="component" value="Unassembled WGS sequence"/>
</dbReference>
<keyword evidence="4" id="KW-1185">Reference proteome</keyword>
<evidence type="ECO:0000256" key="1">
    <source>
        <dbReference type="SAM" id="Coils"/>
    </source>
</evidence>
<feature type="compositionally biased region" description="Polar residues" evidence="2">
    <location>
        <begin position="1450"/>
        <end position="1473"/>
    </location>
</feature>
<feature type="coiled-coil region" evidence="1">
    <location>
        <begin position="711"/>
        <end position="763"/>
    </location>
</feature>
<feature type="coiled-coil region" evidence="1">
    <location>
        <begin position="891"/>
        <end position="1073"/>
    </location>
</feature>